<evidence type="ECO:0000313" key="2">
    <source>
        <dbReference type="Proteomes" id="UP001213799"/>
    </source>
</evidence>
<sequence>MITILTPEWAFGRACSDVSSAKMLKTRFAKIQERDGVPWSASHIHYANMGGFPIRFVDSDATTGT</sequence>
<comment type="caution">
    <text evidence="1">The sequence shown here is derived from an EMBL/GenBank/DDBJ whole genome shotgun (WGS) entry which is preliminary data.</text>
</comment>
<dbReference type="GeneID" id="81591154"/>
<accession>A0AAD6DTI7</accession>
<reference evidence="1" key="1">
    <citation type="journal article" date="2023" name="IMA Fungus">
        <title>Comparative genomic study of the Penicillium genus elucidates a diverse pangenome and 15 lateral gene transfer events.</title>
        <authorList>
            <person name="Petersen C."/>
            <person name="Sorensen T."/>
            <person name="Nielsen M.R."/>
            <person name="Sondergaard T.E."/>
            <person name="Sorensen J.L."/>
            <person name="Fitzpatrick D.A."/>
            <person name="Frisvad J.C."/>
            <person name="Nielsen K.L."/>
        </authorList>
    </citation>
    <scope>NUCLEOTIDE SEQUENCE</scope>
    <source>
        <strain evidence="1">IBT 12815</strain>
    </source>
</reference>
<keyword evidence="2" id="KW-1185">Reference proteome</keyword>
<evidence type="ECO:0000313" key="1">
    <source>
        <dbReference type="EMBL" id="KAJ5592954.1"/>
    </source>
</evidence>
<dbReference type="Proteomes" id="UP001213799">
    <property type="component" value="Unassembled WGS sequence"/>
</dbReference>
<organism evidence="1 2">
    <name type="scientific">Penicillium hordei</name>
    <dbReference type="NCBI Taxonomy" id="40994"/>
    <lineage>
        <taxon>Eukaryota</taxon>
        <taxon>Fungi</taxon>
        <taxon>Dikarya</taxon>
        <taxon>Ascomycota</taxon>
        <taxon>Pezizomycotina</taxon>
        <taxon>Eurotiomycetes</taxon>
        <taxon>Eurotiomycetidae</taxon>
        <taxon>Eurotiales</taxon>
        <taxon>Aspergillaceae</taxon>
        <taxon>Penicillium</taxon>
    </lineage>
</organism>
<gene>
    <name evidence="1" type="ORF">N7537_009858</name>
</gene>
<dbReference type="AlphaFoldDB" id="A0AAD6DTI7"/>
<dbReference type="EMBL" id="JAQJAE010000005">
    <property type="protein sequence ID" value="KAJ5592954.1"/>
    <property type="molecule type" value="Genomic_DNA"/>
</dbReference>
<protein>
    <submittedName>
        <fullName evidence="1">Uncharacterized protein</fullName>
    </submittedName>
</protein>
<proteinExistence type="predicted"/>
<name>A0AAD6DTI7_9EURO</name>
<dbReference type="RefSeq" id="XP_056749580.1">
    <property type="nucleotide sequence ID" value="XM_056900912.1"/>
</dbReference>
<reference evidence="1" key="2">
    <citation type="submission" date="2023-01" db="EMBL/GenBank/DDBJ databases">
        <authorList>
            <person name="Petersen C."/>
        </authorList>
    </citation>
    <scope>NUCLEOTIDE SEQUENCE</scope>
    <source>
        <strain evidence="1">IBT 12815</strain>
    </source>
</reference>